<dbReference type="RefSeq" id="WP_025531782.1">
    <property type="nucleotide sequence ID" value="NZ_CAXUGB010000070.1"/>
</dbReference>
<dbReference type="InterPro" id="IPR036390">
    <property type="entry name" value="WH_DNA-bd_sf"/>
</dbReference>
<dbReference type="SUPFAM" id="SSF46785">
    <property type="entry name" value="Winged helix' DNA-binding domain"/>
    <property type="match status" value="1"/>
</dbReference>
<dbReference type="Pfam" id="PF02082">
    <property type="entry name" value="Rrf2"/>
    <property type="match status" value="1"/>
</dbReference>
<sequence length="164" mass="18753">MQLSQGVEYAFHSLFYMVDMPVGSTIGIKELAELNKLSETYLSKIFTKLRKAGIVRSIQGAKGGYELAKRAQNISFWDIVEAIEGPSYMFQCAEIRQNNILADENDACNCSKPCLIKVVMQEAEDQMRNYLSSKNLAWLKEEVYKDFTDTKKQSIEEWLSKSIK</sequence>
<dbReference type="Proteomes" id="UP000261023">
    <property type="component" value="Unassembled WGS sequence"/>
</dbReference>
<dbReference type="InterPro" id="IPR000944">
    <property type="entry name" value="Tscrpt_reg_Rrf2"/>
</dbReference>
<accession>A0A374PDK4</accession>
<dbReference type="InterPro" id="IPR036388">
    <property type="entry name" value="WH-like_DNA-bd_sf"/>
</dbReference>
<organism evidence="2 4">
    <name type="scientific">Hungatella hathewayi</name>
    <dbReference type="NCBI Taxonomy" id="154046"/>
    <lineage>
        <taxon>Bacteria</taxon>
        <taxon>Bacillati</taxon>
        <taxon>Bacillota</taxon>
        <taxon>Clostridia</taxon>
        <taxon>Lachnospirales</taxon>
        <taxon>Lachnospiraceae</taxon>
        <taxon>Hungatella</taxon>
    </lineage>
</organism>
<dbReference type="Proteomes" id="UP000263014">
    <property type="component" value="Unassembled WGS sequence"/>
</dbReference>
<proteinExistence type="predicted"/>
<dbReference type="PROSITE" id="PS51197">
    <property type="entry name" value="HTH_RRF2_2"/>
    <property type="match status" value="1"/>
</dbReference>
<dbReference type="EMBL" id="QSON01000001">
    <property type="protein sequence ID" value="RGJ07924.1"/>
    <property type="molecule type" value="Genomic_DNA"/>
</dbReference>
<comment type="caution">
    <text evidence="2">The sequence shown here is derived from an EMBL/GenBank/DDBJ whole genome shotgun (WGS) entry which is preliminary data.</text>
</comment>
<evidence type="ECO:0000313" key="2">
    <source>
        <dbReference type="EMBL" id="RGJ07924.1"/>
    </source>
</evidence>
<dbReference type="InterPro" id="IPR030489">
    <property type="entry name" value="TR_Rrf2-type_CS"/>
</dbReference>
<dbReference type="NCBIfam" id="TIGR00738">
    <property type="entry name" value="rrf2_super"/>
    <property type="match status" value="1"/>
</dbReference>
<dbReference type="GO" id="GO:0003700">
    <property type="term" value="F:DNA-binding transcription factor activity"/>
    <property type="evidence" value="ECO:0007669"/>
    <property type="project" value="TreeGrafter"/>
</dbReference>
<gene>
    <name evidence="1" type="ORF">DWX31_20955</name>
    <name evidence="2" type="ORF">DXD79_00465</name>
</gene>
<dbReference type="OrthoDB" id="9808360at2"/>
<dbReference type="GO" id="GO:0005829">
    <property type="term" value="C:cytosol"/>
    <property type="evidence" value="ECO:0007669"/>
    <property type="project" value="TreeGrafter"/>
</dbReference>
<evidence type="ECO:0000313" key="4">
    <source>
        <dbReference type="Proteomes" id="UP000263014"/>
    </source>
</evidence>
<protein>
    <submittedName>
        <fullName evidence="2">Rrf2 family transcriptional regulator</fullName>
    </submittedName>
</protein>
<dbReference type="Gene3D" id="1.10.10.10">
    <property type="entry name" value="Winged helix-like DNA-binding domain superfamily/Winged helix DNA-binding domain"/>
    <property type="match status" value="1"/>
</dbReference>
<evidence type="ECO:0000313" key="3">
    <source>
        <dbReference type="Proteomes" id="UP000261023"/>
    </source>
</evidence>
<dbReference type="PANTHER" id="PTHR33221">
    <property type="entry name" value="WINGED HELIX-TURN-HELIX TRANSCRIPTIONAL REGULATOR, RRF2 FAMILY"/>
    <property type="match status" value="1"/>
</dbReference>
<dbReference type="PANTHER" id="PTHR33221:SF9">
    <property type="entry name" value="RRF2 FAMILY PROTEIN"/>
    <property type="match status" value="1"/>
</dbReference>
<name>A0A374PDK4_9FIRM</name>
<dbReference type="EMBL" id="QTJW01000015">
    <property type="protein sequence ID" value="RGD68604.1"/>
    <property type="molecule type" value="Genomic_DNA"/>
</dbReference>
<reference evidence="3 4" key="1">
    <citation type="submission" date="2018-08" db="EMBL/GenBank/DDBJ databases">
        <title>A genome reference for cultivated species of the human gut microbiota.</title>
        <authorList>
            <person name="Zou Y."/>
            <person name="Xue W."/>
            <person name="Luo G."/>
        </authorList>
    </citation>
    <scope>NUCLEOTIDE SEQUENCE [LARGE SCALE GENOMIC DNA]</scope>
    <source>
        <strain evidence="1 3">AF19-13AC</strain>
        <strain evidence="2 4">TM09-12</strain>
    </source>
</reference>
<dbReference type="PROSITE" id="PS01332">
    <property type="entry name" value="HTH_RRF2_1"/>
    <property type="match status" value="1"/>
</dbReference>
<evidence type="ECO:0000313" key="1">
    <source>
        <dbReference type="EMBL" id="RGD68604.1"/>
    </source>
</evidence>
<dbReference type="AlphaFoldDB" id="A0A374PDK4"/>